<keyword evidence="1" id="KW-0812">Transmembrane</keyword>
<dbReference type="RefSeq" id="WP_110560429.1">
    <property type="nucleotide sequence ID" value="NZ_PRCW01000085.1"/>
</dbReference>
<feature type="transmembrane region" description="Helical" evidence="1">
    <location>
        <begin position="7"/>
        <end position="26"/>
    </location>
</feature>
<reference evidence="2 3" key="1">
    <citation type="submission" date="2018-02" db="EMBL/GenBank/DDBJ databases">
        <authorList>
            <person name="Skraban J."/>
            <person name="Trcek J."/>
        </authorList>
    </citation>
    <scope>NUCLEOTIDE SEQUENCE [LARGE SCALE GENOMIC DNA]</scope>
    <source>
        <strain evidence="2 3">AV446</strain>
    </source>
</reference>
<dbReference type="Proteomes" id="UP000248116">
    <property type="component" value="Unassembled WGS sequence"/>
</dbReference>
<accession>A0ABX5P4R3</accession>
<gene>
    <name evidence="2" type="ORF">C3920_10750</name>
</gene>
<evidence type="ECO:0000313" key="2">
    <source>
        <dbReference type="EMBL" id="PYD47281.1"/>
    </source>
</evidence>
<name>A0ABX5P4R3_9PROT</name>
<evidence type="ECO:0000313" key="3">
    <source>
        <dbReference type="Proteomes" id="UP000248116"/>
    </source>
</evidence>
<sequence>MKSGNIWKIVPAICPAAGFWVGSWTARHPVHINVTVLNFIFIPLLALCVCGVAYGLREGWKGWKKEQAGQVGA</sequence>
<protein>
    <submittedName>
        <fullName evidence="2">Uncharacterized protein</fullName>
    </submittedName>
</protein>
<dbReference type="EMBL" id="PRCW01000085">
    <property type="protein sequence ID" value="PYD47281.1"/>
    <property type="molecule type" value="Genomic_DNA"/>
</dbReference>
<keyword evidence="1" id="KW-0472">Membrane</keyword>
<proteinExistence type="predicted"/>
<keyword evidence="1" id="KW-1133">Transmembrane helix</keyword>
<comment type="caution">
    <text evidence="2">The sequence shown here is derived from an EMBL/GenBank/DDBJ whole genome shotgun (WGS) entry which is preliminary data.</text>
</comment>
<evidence type="ECO:0000256" key="1">
    <source>
        <dbReference type="SAM" id="Phobius"/>
    </source>
</evidence>
<feature type="transmembrane region" description="Helical" evidence="1">
    <location>
        <begin position="32"/>
        <end position="56"/>
    </location>
</feature>
<keyword evidence="3" id="KW-1185">Reference proteome</keyword>
<organism evidence="2 3">
    <name type="scientific">Novacetimonas pomaceti</name>
    <dbReference type="NCBI Taxonomy" id="2021998"/>
    <lineage>
        <taxon>Bacteria</taxon>
        <taxon>Pseudomonadati</taxon>
        <taxon>Pseudomonadota</taxon>
        <taxon>Alphaproteobacteria</taxon>
        <taxon>Acetobacterales</taxon>
        <taxon>Acetobacteraceae</taxon>
        <taxon>Novacetimonas</taxon>
    </lineage>
</organism>